<dbReference type="PANTHER" id="PTHR47685">
    <property type="entry name" value="MAGNESIUM TRANSPORT PROTEIN CORA"/>
    <property type="match status" value="1"/>
</dbReference>
<reference evidence="7 8" key="1">
    <citation type="submission" date="2014-02" db="EMBL/GenBank/DDBJ databases">
        <title>The genome sequence of Colletotrichum nymphaeae SA-01.</title>
        <authorList>
            <person name="Baroncelli R."/>
            <person name="Thon M.R."/>
        </authorList>
    </citation>
    <scope>NUCLEOTIDE SEQUENCE [LARGE SCALE GENOMIC DNA]</scope>
    <source>
        <strain evidence="7 8">SA-01</strain>
    </source>
</reference>
<keyword evidence="4 6" id="KW-0472">Membrane</keyword>
<keyword evidence="8" id="KW-1185">Reference proteome</keyword>
<dbReference type="PANTHER" id="PTHR47685:SF1">
    <property type="entry name" value="MAGNESIUM TRANSPORT PROTEIN CORA"/>
    <property type="match status" value="1"/>
</dbReference>
<name>A0A135S6G1_9PEZI</name>
<dbReference type="GO" id="GO:0046873">
    <property type="term" value="F:metal ion transmembrane transporter activity"/>
    <property type="evidence" value="ECO:0007669"/>
    <property type="project" value="InterPro"/>
</dbReference>
<evidence type="ECO:0000313" key="8">
    <source>
        <dbReference type="Proteomes" id="UP000070054"/>
    </source>
</evidence>
<feature type="region of interest" description="Disordered" evidence="5">
    <location>
        <begin position="472"/>
        <end position="510"/>
    </location>
</feature>
<feature type="compositionally biased region" description="Polar residues" evidence="5">
    <location>
        <begin position="172"/>
        <end position="187"/>
    </location>
</feature>
<evidence type="ECO:0000256" key="1">
    <source>
        <dbReference type="ARBA" id="ARBA00004141"/>
    </source>
</evidence>
<protein>
    <recommendedName>
        <fullName evidence="9">Ankyrin repeat protein</fullName>
    </recommendedName>
</protein>
<feature type="compositionally biased region" description="Basic and acidic residues" evidence="5">
    <location>
        <begin position="1148"/>
        <end position="1171"/>
    </location>
</feature>
<accession>A0A135S6G1</accession>
<feature type="compositionally biased region" description="Basic and acidic residues" evidence="5">
    <location>
        <begin position="472"/>
        <end position="498"/>
    </location>
</feature>
<feature type="transmembrane region" description="Helical" evidence="6">
    <location>
        <begin position="1076"/>
        <end position="1096"/>
    </location>
</feature>
<comment type="subcellular location">
    <subcellularLocation>
        <location evidence="1">Membrane</location>
        <topology evidence="1">Multi-pass membrane protein</topology>
    </subcellularLocation>
</comment>
<dbReference type="Gene3D" id="1.20.58.340">
    <property type="entry name" value="Magnesium transport protein CorA, transmembrane region"/>
    <property type="match status" value="1"/>
</dbReference>
<organism evidence="7 8">
    <name type="scientific">Colletotrichum nymphaeae SA-01</name>
    <dbReference type="NCBI Taxonomy" id="1460502"/>
    <lineage>
        <taxon>Eukaryota</taxon>
        <taxon>Fungi</taxon>
        <taxon>Dikarya</taxon>
        <taxon>Ascomycota</taxon>
        <taxon>Pezizomycotina</taxon>
        <taxon>Sordariomycetes</taxon>
        <taxon>Hypocreomycetidae</taxon>
        <taxon>Glomerellales</taxon>
        <taxon>Glomerellaceae</taxon>
        <taxon>Colletotrichum</taxon>
        <taxon>Colletotrichum acutatum species complex</taxon>
    </lineage>
</organism>
<evidence type="ECO:0008006" key="9">
    <source>
        <dbReference type="Google" id="ProtNLM"/>
    </source>
</evidence>
<feature type="region of interest" description="Disordered" evidence="5">
    <location>
        <begin position="1148"/>
        <end position="1185"/>
    </location>
</feature>
<feature type="transmembrane region" description="Helical" evidence="6">
    <location>
        <begin position="1036"/>
        <end position="1056"/>
    </location>
</feature>
<feature type="region of interest" description="Disordered" evidence="5">
    <location>
        <begin position="172"/>
        <end position="203"/>
    </location>
</feature>
<feature type="transmembrane region" description="Helical" evidence="6">
    <location>
        <begin position="1102"/>
        <end position="1122"/>
    </location>
</feature>
<dbReference type="Pfam" id="PF01544">
    <property type="entry name" value="CorA"/>
    <property type="match status" value="1"/>
</dbReference>
<evidence type="ECO:0000313" key="7">
    <source>
        <dbReference type="EMBL" id="KXH31504.1"/>
    </source>
</evidence>
<evidence type="ECO:0000256" key="3">
    <source>
        <dbReference type="ARBA" id="ARBA00022989"/>
    </source>
</evidence>
<feature type="compositionally biased region" description="Pro residues" evidence="5">
    <location>
        <begin position="274"/>
        <end position="284"/>
    </location>
</feature>
<feature type="region of interest" description="Disordered" evidence="5">
    <location>
        <begin position="251"/>
        <end position="324"/>
    </location>
</feature>
<gene>
    <name evidence="7" type="ORF">CNYM01_06555</name>
</gene>
<evidence type="ECO:0000256" key="4">
    <source>
        <dbReference type="ARBA" id="ARBA00023136"/>
    </source>
</evidence>
<dbReference type="InterPro" id="IPR002523">
    <property type="entry name" value="MgTranspt_CorA/ZnTranspt_ZntB"/>
</dbReference>
<proteinExistence type="predicted"/>
<keyword evidence="2 6" id="KW-0812">Transmembrane</keyword>
<dbReference type="InterPro" id="IPR045863">
    <property type="entry name" value="CorA_TM1_TM2"/>
</dbReference>
<feature type="region of interest" description="Disordered" evidence="5">
    <location>
        <begin position="557"/>
        <end position="577"/>
    </location>
</feature>
<dbReference type="EMBL" id="JEMN01001617">
    <property type="protein sequence ID" value="KXH31504.1"/>
    <property type="molecule type" value="Genomic_DNA"/>
</dbReference>
<sequence>MGDHGSSPTCISAEPHGPAGRNHGTIRDHAAHYFGCIEIADRVNYLSRVKNKELWDHEIHIEADKLKQRKPSMSMQERLKNAEEKVEARIKSLAVSIESQYKRTDILRKALSEVRCPQCKDQHRIKQGEDQPDQPLPCDLVHLVSHSHEEWKNSGGYEKGIKIIQEWKGSKTSSAQSSNVEQEQPTKSSSVSSNSQTGMPPEREEARKIIRDGHTDVIYAFEEDKDTPAYELERDMNGYLIQWEILGPGDSRKKLESTTPGHISPTAPNSGSPPELPSPLPSLIPNPQHLAAKVPSEAKVQFKATDDKPKRPPTGPICTTTQSPSYLEPFTEQEKYLEPFSEDLTDYRFKGKFPDQRLTLENLLHPAPERPESQDVILSRDRPNKGGRVRYFHIPHNNMQEAIARYFNEKCPLYDGINRNPLKSHSRMVLRPEYWRGMWEVEDNPDNIVLFMPYLHWEEDRKRDKMAKIIDKASERNREEHERQRSDARAQRRIERTYKPTTPNDQEVPNLLKPDLCRIEHQDKVSPHQKLITKAWEKNAGGKPNGKREMVDVASGLAKGSPAEHEQSSDGRSQWSIPKLECSDHGRLRIENKLGQFLLDSARLYEAMSMYRDQCLVDKYLHHDPPLHPRRTLDQSYYWTLKTTKARDRDQVVYRGTTMDERNIHRFRECCGDPTPSCKDKYPFSRSAAPSTTEQSANCDDSGSSKSNFGRYKWDGHWTKTDEDGCDHCRNEIRKVSRIVMVDQLWMWILDKKTIITSFPKRYGANKSDPSGVHKSIRTRIKHARKNQIRSVFDVALIILDECSNTFFDRTKTPDRHPQVMDIFAESIGTLQNKQTVSFQHLWHWTEQASKVYHSKSAFEDTSHLHVPLLNINPEGKLQREIKDIIDELDIMIHVNGKQREVIKRFVKHVENIYDPSGQWRDETLSPDGNRDYSRFRSMSQSGEGIRFKAAREEEEDREKKEREKDEFTWFRKQAYDLISDVDDRMNELESLRKSAETTSQGIKDLLDLKQQQASILQAWQSVRQADESVRQGRSVMIFTIVTIIFLPLSFMSSVFGMNNRDIGDTNMSFGDQASWMFPISASVIFISIVFAFWTYPRTLFWSAYKLLETWVLVTSGLYTLYLKIGESKKNWTTSDKILKRLEKKVEGMRSQVKDQRREKAEAEKLEKDQATPKSDYCLSEKGDV</sequence>
<evidence type="ECO:0000256" key="2">
    <source>
        <dbReference type="ARBA" id="ARBA00022692"/>
    </source>
</evidence>
<feature type="compositionally biased region" description="Polar residues" evidence="5">
    <location>
        <begin position="688"/>
        <end position="705"/>
    </location>
</feature>
<evidence type="ECO:0000256" key="6">
    <source>
        <dbReference type="SAM" id="Phobius"/>
    </source>
</evidence>
<keyword evidence="3 6" id="KW-1133">Transmembrane helix</keyword>
<feature type="region of interest" description="Disordered" evidence="5">
    <location>
        <begin position="1"/>
        <end position="24"/>
    </location>
</feature>
<dbReference type="InterPro" id="IPR050829">
    <property type="entry name" value="CorA_MIT"/>
</dbReference>
<dbReference type="Proteomes" id="UP000070054">
    <property type="component" value="Unassembled WGS sequence"/>
</dbReference>
<dbReference type="GO" id="GO:0016020">
    <property type="term" value="C:membrane"/>
    <property type="evidence" value="ECO:0007669"/>
    <property type="project" value="UniProtKB-SubCell"/>
</dbReference>
<feature type="compositionally biased region" description="Polar residues" evidence="5">
    <location>
        <begin position="1"/>
        <end position="10"/>
    </location>
</feature>
<dbReference type="OrthoDB" id="341259at2759"/>
<dbReference type="AlphaFoldDB" id="A0A135S6G1"/>
<feature type="region of interest" description="Disordered" evidence="5">
    <location>
        <begin position="685"/>
        <end position="705"/>
    </location>
</feature>
<dbReference type="SUPFAM" id="SSF144083">
    <property type="entry name" value="Magnesium transport protein CorA, transmembrane region"/>
    <property type="match status" value="1"/>
</dbReference>
<evidence type="ECO:0000256" key="5">
    <source>
        <dbReference type="SAM" id="MobiDB-lite"/>
    </source>
</evidence>
<comment type="caution">
    <text evidence="7">The sequence shown here is derived from an EMBL/GenBank/DDBJ whole genome shotgun (WGS) entry which is preliminary data.</text>
</comment>